<feature type="compositionally biased region" description="Polar residues" evidence="3">
    <location>
        <begin position="388"/>
        <end position="418"/>
    </location>
</feature>
<keyword evidence="7" id="KW-1185">Reference proteome</keyword>
<dbReference type="CDD" id="cd00174">
    <property type="entry name" value="SH3"/>
    <property type="match status" value="1"/>
</dbReference>
<keyword evidence="1 2" id="KW-0728">SH3 domain</keyword>
<reference evidence="6" key="1">
    <citation type="submission" date="2022-11" db="EMBL/GenBank/DDBJ databases">
        <authorList>
            <person name="Petersen C."/>
        </authorList>
    </citation>
    <scope>NUCLEOTIDE SEQUENCE</scope>
    <source>
        <strain evidence="6">IBT 21917</strain>
    </source>
</reference>
<feature type="region of interest" description="Disordered" evidence="3">
    <location>
        <begin position="385"/>
        <end position="418"/>
    </location>
</feature>
<evidence type="ECO:0000256" key="3">
    <source>
        <dbReference type="SAM" id="MobiDB-lite"/>
    </source>
</evidence>
<keyword evidence="4" id="KW-0472">Membrane</keyword>
<keyword evidence="4" id="KW-1133">Transmembrane helix</keyword>
<dbReference type="EMBL" id="JAPQKO010000001">
    <property type="protein sequence ID" value="KAJ5182387.1"/>
    <property type="molecule type" value="Genomic_DNA"/>
</dbReference>
<name>A0A9W9IR07_9EURO</name>
<comment type="caution">
    <text evidence="6">The sequence shown here is derived from an EMBL/GenBank/DDBJ whole genome shotgun (WGS) entry which is preliminary data.</text>
</comment>
<evidence type="ECO:0000256" key="2">
    <source>
        <dbReference type="PROSITE-ProRule" id="PRU00192"/>
    </source>
</evidence>
<evidence type="ECO:0000313" key="6">
    <source>
        <dbReference type="EMBL" id="KAJ5182387.1"/>
    </source>
</evidence>
<evidence type="ECO:0000256" key="1">
    <source>
        <dbReference type="ARBA" id="ARBA00022443"/>
    </source>
</evidence>
<feature type="transmembrane region" description="Helical" evidence="4">
    <location>
        <begin position="167"/>
        <end position="188"/>
    </location>
</feature>
<dbReference type="SUPFAM" id="SSF50044">
    <property type="entry name" value="SH3-domain"/>
    <property type="match status" value="1"/>
</dbReference>
<organism evidence="6 7">
    <name type="scientific">Penicillium capsulatum</name>
    <dbReference type="NCBI Taxonomy" id="69766"/>
    <lineage>
        <taxon>Eukaryota</taxon>
        <taxon>Fungi</taxon>
        <taxon>Dikarya</taxon>
        <taxon>Ascomycota</taxon>
        <taxon>Pezizomycotina</taxon>
        <taxon>Eurotiomycetes</taxon>
        <taxon>Eurotiomycetidae</taxon>
        <taxon>Eurotiales</taxon>
        <taxon>Aspergillaceae</taxon>
        <taxon>Penicillium</taxon>
    </lineage>
</organism>
<dbReference type="Pfam" id="PF14604">
    <property type="entry name" value="SH3_9"/>
    <property type="match status" value="1"/>
</dbReference>
<evidence type="ECO:0000256" key="4">
    <source>
        <dbReference type="SAM" id="Phobius"/>
    </source>
</evidence>
<feature type="domain" description="SH3" evidence="5">
    <location>
        <begin position="431"/>
        <end position="492"/>
    </location>
</feature>
<dbReference type="InterPro" id="IPR001452">
    <property type="entry name" value="SH3_domain"/>
</dbReference>
<proteinExistence type="predicted"/>
<gene>
    <name evidence="6" type="ORF">N7492_000003</name>
</gene>
<feature type="region of interest" description="Disordered" evidence="3">
    <location>
        <begin position="128"/>
        <end position="149"/>
    </location>
</feature>
<dbReference type="PROSITE" id="PS50002">
    <property type="entry name" value="SH3"/>
    <property type="match status" value="1"/>
</dbReference>
<dbReference type="AlphaFoldDB" id="A0A9W9IR07"/>
<dbReference type="Proteomes" id="UP001146351">
    <property type="component" value="Unassembled WGS sequence"/>
</dbReference>
<evidence type="ECO:0000313" key="7">
    <source>
        <dbReference type="Proteomes" id="UP001146351"/>
    </source>
</evidence>
<reference evidence="6" key="2">
    <citation type="journal article" date="2023" name="IMA Fungus">
        <title>Comparative genomic study of the Penicillium genus elucidates a diverse pangenome and 15 lateral gene transfer events.</title>
        <authorList>
            <person name="Petersen C."/>
            <person name="Sorensen T."/>
            <person name="Nielsen M.R."/>
            <person name="Sondergaard T.E."/>
            <person name="Sorensen J.L."/>
            <person name="Fitzpatrick D.A."/>
            <person name="Frisvad J.C."/>
            <person name="Nielsen K.L."/>
        </authorList>
    </citation>
    <scope>NUCLEOTIDE SEQUENCE</scope>
    <source>
        <strain evidence="6">IBT 21917</strain>
    </source>
</reference>
<keyword evidence="4" id="KW-0812">Transmembrane</keyword>
<accession>A0A9W9IR07</accession>
<sequence length="534" mass="58012">MVWVHSEDSQGAGGGTTTVITATTDDGLHHTASKATPLDDGLYHPMKYAGTHTAIVLPNTYPPDSIAEISPATQARPSMTLLPATDIGTKDGNLRAPQENWTKVLNQHPFDPNTPKPMVLTPILPTTTTTKPPPFPSSTHHASMPPKATQHSETGAIKVPTPSKSNIGAAIGVLFVICLITTYILLWLHCQKKRRTMALLGQGSEHNLTDDYLGFFGVKPRKPSRVPVYLQAPTTATEKGQRDTPNPEYNCWATRNGHDPQIDRLSSKAKAFCYQSQKCLLSYISLGVASYRAFCHKIRSHSEGWAYARSHRSHSHGRWWKGGDRSRHLVVAHSQRNSTLSEGLPSTCPEMQSPSPAILLMQQAALTPMSLRSVSSGRAKRVDGLGTPNGSAAGTVSTISNPSTASLSETGESEEGVSQTYCPIQSTACLYRRDIYHVDIGFEPHSKGHMSLQEGESVIITQVLEDGWVHCQKVGSQQEGLVPRAFLSAWPMRRVVSPLNAGPKSETSGLLTPVSQDSTNSLAQSRFYKLNSGR</sequence>
<dbReference type="Gene3D" id="2.30.30.40">
    <property type="entry name" value="SH3 Domains"/>
    <property type="match status" value="1"/>
</dbReference>
<dbReference type="OrthoDB" id="5340910at2759"/>
<dbReference type="InterPro" id="IPR036028">
    <property type="entry name" value="SH3-like_dom_sf"/>
</dbReference>
<evidence type="ECO:0000259" key="5">
    <source>
        <dbReference type="PROSITE" id="PS50002"/>
    </source>
</evidence>
<protein>
    <recommendedName>
        <fullName evidence="5">SH3 domain-containing protein</fullName>
    </recommendedName>
</protein>